<dbReference type="PANTHER" id="PTHR24637:SF422">
    <property type="entry name" value="COLLAGEN IV NC1 DOMAIN-CONTAINING PROTEIN"/>
    <property type="match status" value="1"/>
</dbReference>
<evidence type="ECO:0000256" key="1">
    <source>
        <dbReference type="SAM" id="MobiDB-lite"/>
    </source>
</evidence>
<keyword evidence="3" id="KW-1185">Reference proteome</keyword>
<sequence>MVFSSDDRSCEQSCQSSCPPSCTPIRIGTTVTGEPGTAAGVVNTGNPCCPTLNFIIPRGATGVTGVTGATGPTGATGTTGATGPAGGPAGPTGPTGATGATGVTGPTGPTGATGATGVTGPAGPTGATGATGVTGPAGPTGPTGATGATGTLPTPNALYATNEAAQTPTAVGDPLVFSDNQLTEGTAITHTANTGAITFAEGGLYHITFTTNAAPATGASVPLRVSVQLNENGTQIPGTLTIGDIVTSGGSTTLSGAALVRVTAGTVITLVSNSNTVTFSNTSIAAYDLP</sequence>
<comment type="caution">
    <text evidence="2">The sequence shown here is derived from an EMBL/GenBank/DDBJ whole genome shotgun (WGS) entry which is preliminary data.</text>
</comment>
<evidence type="ECO:0000313" key="3">
    <source>
        <dbReference type="Proteomes" id="UP000632659"/>
    </source>
</evidence>
<accession>A0A8J6PLW3</accession>
<dbReference type="PANTHER" id="PTHR24637">
    <property type="entry name" value="COLLAGEN"/>
    <property type="match status" value="1"/>
</dbReference>
<name>A0A8J6PLW3_9FIRM</name>
<evidence type="ECO:0000313" key="2">
    <source>
        <dbReference type="EMBL" id="MBC8612005.1"/>
    </source>
</evidence>
<feature type="region of interest" description="Disordered" evidence="1">
    <location>
        <begin position="66"/>
        <end position="156"/>
    </location>
</feature>
<feature type="compositionally biased region" description="Low complexity" evidence="1">
    <location>
        <begin position="92"/>
        <end position="151"/>
    </location>
</feature>
<feature type="compositionally biased region" description="Low complexity" evidence="1">
    <location>
        <begin position="66"/>
        <end position="82"/>
    </location>
</feature>
<dbReference type="InterPro" id="IPR008160">
    <property type="entry name" value="Collagen"/>
</dbReference>
<dbReference type="Proteomes" id="UP000632659">
    <property type="component" value="Unassembled WGS sequence"/>
</dbReference>
<keyword evidence="2" id="KW-0176">Collagen</keyword>
<dbReference type="EMBL" id="JACRTL010000010">
    <property type="protein sequence ID" value="MBC8612005.1"/>
    <property type="molecule type" value="Genomic_DNA"/>
</dbReference>
<gene>
    <name evidence="2" type="ORF">H8702_12985</name>
</gene>
<protein>
    <submittedName>
        <fullName evidence="2">Collagen-like protein</fullName>
    </submittedName>
</protein>
<reference evidence="2" key="1">
    <citation type="submission" date="2020-08" db="EMBL/GenBank/DDBJ databases">
        <title>Genome public.</title>
        <authorList>
            <person name="Liu C."/>
            <person name="Sun Q."/>
        </authorList>
    </citation>
    <scope>NUCLEOTIDE SEQUENCE</scope>
    <source>
        <strain evidence="2">NSJ-15</strain>
    </source>
</reference>
<proteinExistence type="predicted"/>
<dbReference type="AlphaFoldDB" id="A0A8J6PLW3"/>
<dbReference type="Gene3D" id="2.60.120.40">
    <property type="match status" value="1"/>
</dbReference>
<organism evidence="2 3">
    <name type="scientific">Massiliimalia timonensis</name>
    <dbReference type="NCBI Taxonomy" id="1987501"/>
    <lineage>
        <taxon>Bacteria</taxon>
        <taxon>Bacillati</taxon>
        <taxon>Bacillota</taxon>
        <taxon>Clostridia</taxon>
        <taxon>Eubacteriales</taxon>
        <taxon>Oscillospiraceae</taxon>
        <taxon>Massiliimalia</taxon>
    </lineage>
</organism>
<dbReference type="InterPro" id="IPR008983">
    <property type="entry name" value="Tumour_necrosis_fac-like_dom"/>
</dbReference>
<dbReference type="Pfam" id="PF01391">
    <property type="entry name" value="Collagen"/>
    <property type="match status" value="1"/>
</dbReference>